<dbReference type="AlphaFoldDB" id="A0A369K792"/>
<gene>
    <name evidence="1" type="ORF">Hypma_013766</name>
</gene>
<dbReference type="EMBL" id="LUEZ02000009">
    <property type="protein sequence ID" value="RDB29768.1"/>
    <property type="molecule type" value="Genomic_DNA"/>
</dbReference>
<evidence type="ECO:0000313" key="2">
    <source>
        <dbReference type="Proteomes" id="UP000076154"/>
    </source>
</evidence>
<evidence type="ECO:0000313" key="1">
    <source>
        <dbReference type="EMBL" id="RDB29768.1"/>
    </source>
</evidence>
<accession>A0A369K792</accession>
<dbReference type="InParanoid" id="A0A369K792"/>
<reference evidence="1" key="1">
    <citation type="submission" date="2018-04" db="EMBL/GenBank/DDBJ databases">
        <title>Whole genome sequencing of Hypsizygus marmoreus.</title>
        <authorList>
            <person name="Choi I.-G."/>
            <person name="Min B."/>
            <person name="Kim J.-G."/>
            <person name="Kim S."/>
            <person name="Oh Y.-L."/>
            <person name="Kong W.-S."/>
            <person name="Park H."/>
            <person name="Jeong J."/>
            <person name="Song E.-S."/>
        </authorList>
    </citation>
    <scope>NUCLEOTIDE SEQUENCE [LARGE SCALE GENOMIC DNA]</scope>
    <source>
        <strain evidence="1">51987-8</strain>
    </source>
</reference>
<comment type="caution">
    <text evidence="1">The sequence shown here is derived from an EMBL/GenBank/DDBJ whole genome shotgun (WGS) entry which is preliminary data.</text>
</comment>
<organism evidence="1 2">
    <name type="scientific">Hypsizygus marmoreus</name>
    <name type="common">White beech mushroom</name>
    <name type="synonym">Agaricus marmoreus</name>
    <dbReference type="NCBI Taxonomy" id="39966"/>
    <lineage>
        <taxon>Eukaryota</taxon>
        <taxon>Fungi</taxon>
        <taxon>Dikarya</taxon>
        <taxon>Basidiomycota</taxon>
        <taxon>Agaricomycotina</taxon>
        <taxon>Agaricomycetes</taxon>
        <taxon>Agaricomycetidae</taxon>
        <taxon>Agaricales</taxon>
        <taxon>Tricholomatineae</taxon>
        <taxon>Lyophyllaceae</taxon>
        <taxon>Hypsizygus</taxon>
    </lineage>
</organism>
<dbReference type="Proteomes" id="UP000076154">
    <property type="component" value="Unassembled WGS sequence"/>
</dbReference>
<name>A0A369K792_HYPMA</name>
<protein>
    <submittedName>
        <fullName evidence="1">Uncharacterized protein</fullName>
    </submittedName>
</protein>
<keyword evidence="2" id="KW-1185">Reference proteome</keyword>
<dbReference type="OrthoDB" id="3066419at2759"/>
<sequence>MGEMNGLQAIQSLQPCWWSYRPLHPTKHTFNLFSKAQDYDFAVDTLTVERYLRDQVWDEKAEIIRTLADADDSYMGAWVNSASQKWVTWLIRQRIPCFIIHAFTKEELDPYPDIPRLPNFFVYSEATLLEGATNRYEESHRDERM</sequence>
<proteinExistence type="predicted"/>